<dbReference type="EMBL" id="BGZK01000019">
    <property type="protein sequence ID" value="GBP05813.1"/>
    <property type="molecule type" value="Genomic_DNA"/>
</dbReference>
<comment type="caution">
    <text evidence="2">The sequence shown here is derived from an EMBL/GenBank/DDBJ whole genome shotgun (WGS) entry which is preliminary data.</text>
</comment>
<protein>
    <submittedName>
        <fullName evidence="2">Uncharacterized protein</fullName>
    </submittedName>
</protein>
<feature type="compositionally biased region" description="Basic and acidic residues" evidence="1">
    <location>
        <begin position="27"/>
        <end position="47"/>
    </location>
</feature>
<dbReference type="AlphaFoldDB" id="A0A4C1SUA2"/>
<evidence type="ECO:0000313" key="2">
    <source>
        <dbReference type="EMBL" id="GBP05813.1"/>
    </source>
</evidence>
<dbReference type="Proteomes" id="UP000299102">
    <property type="component" value="Unassembled WGS sequence"/>
</dbReference>
<proteinExistence type="predicted"/>
<accession>A0A4C1SUA2</accession>
<keyword evidence="3" id="KW-1185">Reference proteome</keyword>
<name>A0A4C1SUA2_EUMVA</name>
<evidence type="ECO:0000313" key="3">
    <source>
        <dbReference type="Proteomes" id="UP000299102"/>
    </source>
</evidence>
<evidence type="ECO:0000256" key="1">
    <source>
        <dbReference type="SAM" id="MobiDB-lite"/>
    </source>
</evidence>
<organism evidence="2 3">
    <name type="scientific">Eumeta variegata</name>
    <name type="common">Bagworm moth</name>
    <name type="synonym">Eumeta japonica</name>
    <dbReference type="NCBI Taxonomy" id="151549"/>
    <lineage>
        <taxon>Eukaryota</taxon>
        <taxon>Metazoa</taxon>
        <taxon>Ecdysozoa</taxon>
        <taxon>Arthropoda</taxon>
        <taxon>Hexapoda</taxon>
        <taxon>Insecta</taxon>
        <taxon>Pterygota</taxon>
        <taxon>Neoptera</taxon>
        <taxon>Endopterygota</taxon>
        <taxon>Lepidoptera</taxon>
        <taxon>Glossata</taxon>
        <taxon>Ditrysia</taxon>
        <taxon>Tineoidea</taxon>
        <taxon>Psychidae</taxon>
        <taxon>Oiketicinae</taxon>
        <taxon>Eumeta</taxon>
    </lineage>
</organism>
<gene>
    <name evidence="2" type="ORF">EVAR_5117_1</name>
</gene>
<reference evidence="2 3" key="1">
    <citation type="journal article" date="2019" name="Commun. Biol.">
        <title>The bagworm genome reveals a unique fibroin gene that provides high tensile strength.</title>
        <authorList>
            <person name="Kono N."/>
            <person name="Nakamura H."/>
            <person name="Ohtoshi R."/>
            <person name="Tomita M."/>
            <person name="Numata K."/>
            <person name="Arakawa K."/>
        </authorList>
    </citation>
    <scope>NUCLEOTIDE SEQUENCE [LARGE SCALE GENOMIC DNA]</scope>
</reference>
<feature type="region of interest" description="Disordered" evidence="1">
    <location>
        <begin position="26"/>
        <end position="47"/>
    </location>
</feature>
<sequence length="67" mass="7808">MKRINHFRISCVERKRAMLSPLTSGEIRARAPARSEEVSENTQLRHRDAQYCTNPAYPVPRAFSRIH</sequence>